<sequence>MQVTAFHTLHTPEVTYLILGTYSNQRQLLVELRGLVVREIGIQLEPSHSPVTQITAVVHQGMLWIVFGFPNSVQVRCINQVDLEVREAPTLKVHELGALHFICAVDKLYLVIGEKQHDST</sequence>
<dbReference type="EMBL" id="VSRR010081190">
    <property type="protein sequence ID" value="MPC89489.1"/>
    <property type="molecule type" value="Genomic_DNA"/>
</dbReference>
<evidence type="ECO:0000313" key="1">
    <source>
        <dbReference type="EMBL" id="MPC89489.1"/>
    </source>
</evidence>
<reference evidence="1 2" key="1">
    <citation type="submission" date="2019-05" db="EMBL/GenBank/DDBJ databases">
        <title>Another draft genome of Portunus trituberculatus and its Hox gene families provides insights of decapod evolution.</title>
        <authorList>
            <person name="Jeong J.-H."/>
            <person name="Song I."/>
            <person name="Kim S."/>
            <person name="Choi T."/>
            <person name="Kim D."/>
            <person name="Ryu S."/>
            <person name="Kim W."/>
        </authorList>
    </citation>
    <scope>NUCLEOTIDE SEQUENCE [LARGE SCALE GENOMIC DNA]</scope>
    <source>
        <tissue evidence="1">Muscle</tissue>
    </source>
</reference>
<organism evidence="1 2">
    <name type="scientific">Portunus trituberculatus</name>
    <name type="common">Swimming crab</name>
    <name type="synonym">Neptunus trituberculatus</name>
    <dbReference type="NCBI Taxonomy" id="210409"/>
    <lineage>
        <taxon>Eukaryota</taxon>
        <taxon>Metazoa</taxon>
        <taxon>Ecdysozoa</taxon>
        <taxon>Arthropoda</taxon>
        <taxon>Crustacea</taxon>
        <taxon>Multicrustacea</taxon>
        <taxon>Malacostraca</taxon>
        <taxon>Eumalacostraca</taxon>
        <taxon>Eucarida</taxon>
        <taxon>Decapoda</taxon>
        <taxon>Pleocyemata</taxon>
        <taxon>Brachyura</taxon>
        <taxon>Eubrachyura</taxon>
        <taxon>Portunoidea</taxon>
        <taxon>Portunidae</taxon>
        <taxon>Portuninae</taxon>
        <taxon>Portunus</taxon>
    </lineage>
</organism>
<protein>
    <submittedName>
        <fullName evidence="1">Uncharacterized protein</fullName>
    </submittedName>
</protein>
<dbReference type="Proteomes" id="UP000324222">
    <property type="component" value="Unassembled WGS sequence"/>
</dbReference>
<accession>A0A5B7J476</accession>
<proteinExistence type="predicted"/>
<keyword evidence="2" id="KW-1185">Reference proteome</keyword>
<dbReference type="AlphaFoldDB" id="A0A5B7J476"/>
<gene>
    <name evidence="1" type="ORF">E2C01_084440</name>
</gene>
<comment type="caution">
    <text evidence="1">The sequence shown here is derived from an EMBL/GenBank/DDBJ whole genome shotgun (WGS) entry which is preliminary data.</text>
</comment>
<dbReference type="OrthoDB" id="6355002at2759"/>
<evidence type="ECO:0000313" key="2">
    <source>
        <dbReference type="Proteomes" id="UP000324222"/>
    </source>
</evidence>
<name>A0A5B7J476_PORTR</name>